<proteinExistence type="predicted"/>
<keyword evidence="3" id="KW-1185">Reference proteome</keyword>
<comment type="caution">
    <text evidence="2">The sequence shown here is derived from an EMBL/GenBank/DDBJ whole genome shotgun (WGS) entry which is preliminary data.</text>
</comment>
<dbReference type="STRING" id="442562.Rumeso_02821"/>
<evidence type="ECO:0000313" key="3">
    <source>
        <dbReference type="Proteomes" id="UP000019666"/>
    </source>
</evidence>
<organism evidence="2 3">
    <name type="scientific">Rubellimicrobium mesophilum DSM 19309</name>
    <dbReference type="NCBI Taxonomy" id="442562"/>
    <lineage>
        <taxon>Bacteria</taxon>
        <taxon>Pseudomonadati</taxon>
        <taxon>Pseudomonadota</taxon>
        <taxon>Alphaproteobacteria</taxon>
        <taxon>Rhodobacterales</taxon>
        <taxon>Roseobacteraceae</taxon>
        <taxon>Rubellimicrobium</taxon>
    </lineage>
</organism>
<dbReference type="RefSeq" id="WP_037278191.1">
    <property type="nucleotide sequence ID" value="NZ_KK088554.1"/>
</dbReference>
<gene>
    <name evidence="2" type="ORF">Rumeso_02821</name>
</gene>
<keyword evidence="1" id="KW-0732">Signal</keyword>
<evidence type="ECO:0000313" key="2">
    <source>
        <dbReference type="EMBL" id="EYD75605.1"/>
    </source>
</evidence>
<dbReference type="EMBL" id="AOSK01000070">
    <property type="protein sequence ID" value="EYD75605.1"/>
    <property type="molecule type" value="Genomic_DNA"/>
</dbReference>
<dbReference type="HOGENOM" id="CLU_1814389_0_0_5"/>
<sequence length="142" mass="14752">MPKIVRTLTIATLLAATSALAQEATPAPEEFDGAFTWTAVDLSTVPMGEGQAAYVQETYIVNTDAEGPLAGLAARCVFMGVTDLATTGMRDTGTCVYQDAEGNQLWDRLEGVSAGNGAAYGGSGTWIGGTDRFEGASWGVHL</sequence>
<protein>
    <submittedName>
        <fullName evidence="2">Uncharacterized protein</fullName>
    </submittedName>
</protein>
<dbReference type="Proteomes" id="UP000019666">
    <property type="component" value="Unassembled WGS sequence"/>
</dbReference>
<reference evidence="2 3" key="1">
    <citation type="submission" date="2013-02" db="EMBL/GenBank/DDBJ databases">
        <authorList>
            <person name="Fiebig A."/>
            <person name="Goeker M."/>
            <person name="Klenk H.-P.P."/>
        </authorList>
    </citation>
    <scope>NUCLEOTIDE SEQUENCE [LARGE SCALE GENOMIC DNA]</scope>
    <source>
        <strain evidence="2 3">DSM 19309</strain>
    </source>
</reference>
<evidence type="ECO:0000256" key="1">
    <source>
        <dbReference type="SAM" id="SignalP"/>
    </source>
</evidence>
<accession>A0A017HMS4</accession>
<dbReference type="AlphaFoldDB" id="A0A017HMS4"/>
<dbReference type="OrthoDB" id="8224528at2"/>
<feature type="signal peptide" evidence="1">
    <location>
        <begin position="1"/>
        <end position="21"/>
    </location>
</feature>
<name>A0A017HMS4_9RHOB</name>
<feature type="chain" id="PRO_5001492989" evidence="1">
    <location>
        <begin position="22"/>
        <end position="142"/>
    </location>
</feature>